<dbReference type="EMBL" id="CAJNYT010004162">
    <property type="protein sequence ID" value="CAF3640529.1"/>
    <property type="molecule type" value="Genomic_DNA"/>
</dbReference>
<dbReference type="Proteomes" id="UP000663825">
    <property type="component" value="Unassembled WGS sequence"/>
</dbReference>
<keyword evidence="11" id="KW-1185">Reference proteome</keyword>
<sequence length="144" mass="16618">MRLTLDKKLFIQEVFTGNVDNSQNHQYECIPEYLLKMTIRHHHPPIVCHHQHQMQYQSSTCSVSYATFSRSILLSRVATTTITSDRNESTCSPSLLVTVVLEESSTPLLASSFLLRISSNMRQDIHVFTKIKYDSMVKTKIHEF</sequence>
<dbReference type="Proteomes" id="UP000663862">
    <property type="component" value="Unassembled WGS sequence"/>
</dbReference>
<gene>
    <name evidence="4" type="ORF">FME351_LOCUS26335</name>
    <name evidence="3" type="ORF">GRG538_LOCUS24650</name>
    <name evidence="7" type="ORF">HFQ381_LOCUS27202</name>
    <name evidence="5" type="ORF">KIK155_LOCUS30481</name>
    <name evidence="1" type="ORF">LUA448_LOCUS8067</name>
    <name evidence="9" type="ORF">QYT958_LOCUS21153</name>
    <name evidence="2" type="ORF">TIS948_LOCUS23001</name>
    <name evidence="8" type="ORF">TSG867_LOCUS23909</name>
    <name evidence="6" type="ORF">UJA718_LOCUS24842</name>
</gene>
<dbReference type="EMBL" id="CAJNYV010005604">
    <property type="protein sequence ID" value="CAF3764880.1"/>
    <property type="molecule type" value="Genomic_DNA"/>
</dbReference>
<protein>
    <submittedName>
        <fullName evidence="9">Uncharacterized protein</fullName>
    </submittedName>
</protein>
<evidence type="ECO:0000313" key="10">
    <source>
        <dbReference type="Proteomes" id="UP000663848"/>
    </source>
</evidence>
<evidence type="ECO:0000313" key="8">
    <source>
        <dbReference type="EMBL" id="CAF4540086.1"/>
    </source>
</evidence>
<dbReference type="EMBL" id="CAJOBP010005863">
    <property type="protein sequence ID" value="CAF4479829.1"/>
    <property type="molecule type" value="Genomic_DNA"/>
</dbReference>
<comment type="caution">
    <text evidence="9">The sequence shown here is derived from an EMBL/GenBank/DDBJ whole genome shotgun (WGS) entry which is preliminary data.</text>
</comment>
<evidence type="ECO:0000313" key="1">
    <source>
        <dbReference type="EMBL" id="CAF3301001.1"/>
    </source>
</evidence>
<proteinExistence type="predicted"/>
<dbReference type="Proteomes" id="UP000663872">
    <property type="component" value="Unassembled WGS sequence"/>
</dbReference>
<evidence type="ECO:0000313" key="4">
    <source>
        <dbReference type="EMBL" id="CAF3680418.1"/>
    </source>
</evidence>
<name>A0A821LN40_9BILA</name>
<dbReference type="Proteomes" id="UP000663851">
    <property type="component" value="Unassembled WGS sequence"/>
</dbReference>
<dbReference type="EMBL" id="CAJNYU010003527">
    <property type="protein sequence ID" value="CAF3680418.1"/>
    <property type="molecule type" value="Genomic_DNA"/>
</dbReference>
<dbReference type="OrthoDB" id="10611495at2759"/>
<evidence type="ECO:0000313" key="2">
    <source>
        <dbReference type="EMBL" id="CAF3347924.1"/>
    </source>
</evidence>
<dbReference type="Proteomes" id="UP000663833">
    <property type="component" value="Unassembled WGS sequence"/>
</dbReference>
<evidence type="ECO:0000313" key="6">
    <source>
        <dbReference type="EMBL" id="CAF4479829.1"/>
    </source>
</evidence>
<dbReference type="EMBL" id="CAJOBO010003458">
    <property type="protein sequence ID" value="CAF4493302.1"/>
    <property type="molecule type" value="Genomic_DNA"/>
</dbReference>
<evidence type="ECO:0000313" key="7">
    <source>
        <dbReference type="EMBL" id="CAF4493302.1"/>
    </source>
</evidence>
<dbReference type="Proteomes" id="UP000663865">
    <property type="component" value="Unassembled WGS sequence"/>
</dbReference>
<dbReference type="EMBL" id="CAJOBQ010002117">
    <property type="protein sequence ID" value="CAF4540086.1"/>
    <property type="molecule type" value="Genomic_DNA"/>
</dbReference>
<reference evidence="9" key="1">
    <citation type="submission" date="2021-02" db="EMBL/GenBank/DDBJ databases">
        <authorList>
            <person name="Nowell W R."/>
        </authorList>
    </citation>
    <scope>NUCLEOTIDE SEQUENCE</scope>
</reference>
<dbReference type="EMBL" id="CAJOBR010003810">
    <property type="protein sequence ID" value="CAF4753576.1"/>
    <property type="molecule type" value="Genomic_DNA"/>
</dbReference>
<evidence type="ECO:0000313" key="3">
    <source>
        <dbReference type="EMBL" id="CAF3640529.1"/>
    </source>
</evidence>
<dbReference type="Proteomes" id="UP000663873">
    <property type="component" value="Unassembled WGS sequence"/>
</dbReference>
<organism evidence="9 10">
    <name type="scientific">Rotaria socialis</name>
    <dbReference type="NCBI Taxonomy" id="392032"/>
    <lineage>
        <taxon>Eukaryota</taxon>
        <taxon>Metazoa</taxon>
        <taxon>Spiralia</taxon>
        <taxon>Gnathifera</taxon>
        <taxon>Rotifera</taxon>
        <taxon>Eurotatoria</taxon>
        <taxon>Bdelloidea</taxon>
        <taxon>Philodinida</taxon>
        <taxon>Philodinidae</taxon>
        <taxon>Rotaria</taxon>
    </lineage>
</organism>
<evidence type="ECO:0000313" key="5">
    <source>
        <dbReference type="EMBL" id="CAF3764880.1"/>
    </source>
</evidence>
<dbReference type="AlphaFoldDB" id="A0A821LN40"/>
<dbReference type="Proteomes" id="UP000663848">
    <property type="component" value="Unassembled WGS sequence"/>
</dbReference>
<accession>A0A821LN40</accession>
<evidence type="ECO:0000313" key="11">
    <source>
        <dbReference type="Proteomes" id="UP000663873"/>
    </source>
</evidence>
<evidence type="ECO:0000313" key="9">
    <source>
        <dbReference type="EMBL" id="CAF4753576.1"/>
    </source>
</evidence>
<dbReference type="EMBL" id="CAJNYD010000837">
    <property type="protein sequence ID" value="CAF3301001.1"/>
    <property type="molecule type" value="Genomic_DNA"/>
</dbReference>
<dbReference type="EMBL" id="CAJNXB010003937">
    <property type="protein sequence ID" value="CAF3347924.1"/>
    <property type="molecule type" value="Genomic_DNA"/>
</dbReference>
<dbReference type="Proteomes" id="UP000663869">
    <property type="component" value="Unassembled WGS sequence"/>
</dbReference>